<dbReference type="EMBL" id="QJKJ01012632">
    <property type="protein sequence ID" value="RDX68229.1"/>
    <property type="molecule type" value="Genomic_DNA"/>
</dbReference>
<proteinExistence type="predicted"/>
<dbReference type="Proteomes" id="UP000257109">
    <property type="component" value="Unassembled WGS sequence"/>
</dbReference>
<sequence>LFFHGEWTDPPRMPTNITVEQKENDVTKLECNEMGSLLLAKVHLDPQLCEAAAEVYMGSFDFGPMWLFVEFEDYSYPA</sequence>
<gene>
    <name evidence="1" type="ORF">CR513_52801</name>
</gene>
<accession>A0A371EQL7</accession>
<comment type="caution">
    <text evidence="1">The sequence shown here is derived from an EMBL/GenBank/DDBJ whole genome shotgun (WGS) entry which is preliminary data.</text>
</comment>
<evidence type="ECO:0000313" key="2">
    <source>
        <dbReference type="Proteomes" id="UP000257109"/>
    </source>
</evidence>
<organism evidence="1 2">
    <name type="scientific">Mucuna pruriens</name>
    <name type="common">Velvet bean</name>
    <name type="synonym">Dolichos pruriens</name>
    <dbReference type="NCBI Taxonomy" id="157652"/>
    <lineage>
        <taxon>Eukaryota</taxon>
        <taxon>Viridiplantae</taxon>
        <taxon>Streptophyta</taxon>
        <taxon>Embryophyta</taxon>
        <taxon>Tracheophyta</taxon>
        <taxon>Spermatophyta</taxon>
        <taxon>Magnoliopsida</taxon>
        <taxon>eudicotyledons</taxon>
        <taxon>Gunneridae</taxon>
        <taxon>Pentapetalae</taxon>
        <taxon>rosids</taxon>
        <taxon>fabids</taxon>
        <taxon>Fabales</taxon>
        <taxon>Fabaceae</taxon>
        <taxon>Papilionoideae</taxon>
        <taxon>50 kb inversion clade</taxon>
        <taxon>NPAAA clade</taxon>
        <taxon>indigoferoid/millettioid clade</taxon>
        <taxon>Phaseoleae</taxon>
        <taxon>Mucuna</taxon>
    </lineage>
</organism>
<name>A0A371EQL7_MUCPR</name>
<keyword evidence="2" id="KW-1185">Reference proteome</keyword>
<dbReference type="AlphaFoldDB" id="A0A371EQL7"/>
<feature type="non-terminal residue" evidence="1">
    <location>
        <position position="1"/>
    </location>
</feature>
<reference evidence="1" key="1">
    <citation type="submission" date="2018-05" db="EMBL/GenBank/DDBJ databases">
        <title>Draft genome of Mucuna pruriens seed.</title>
        <authorList>
            <person name="Nnadi N.E."/>
            <person name="Vos R."/>
            <person name="Hasami M.H."/>
            <person name="Devisetty U.K."/>
            <person name="Aguiy J.C."/>
        </authorList>
    </citation>
    <scope>NUCLEOTIDE SEQUENCE [LARGE SCALE GENOMIC DNA]</scope>
    <source>
        <strain evidence="1">JCA_2017</strain>
    </source>
</reference>
<protein>
    <submittedName>
        <fullName evidence="1">Uncharacterized protein</fullName>
    </submittedName>
</protein>
<evidence type="ECO:0000313" key="1">
    <source>
        <dbReference type="EMBL" id="RDX68229.1"/>
    </source>
</evidence>